<dbReference type="PANTHER" id="PTHR11803:SF39">
    <property type="entry name" value="2-IMINOBUTANOATE_2-IMINOPROPANOATE DEAMINASE"/>
    <property type="match status" value="1"/>
</dbReference>
<dbReference type="Proteomes" id="UP001302349">
    <property type="component" value="Chromosome"/>
</dbReference>
<evidence type="ECO:0000313" key="2">
    <source>
        <dbReference type="EMBL" id="WOK06725.1"/>
    </source>
</evidence>
<dbReference type="InterPro" id="IPR006056">
    <property type="entry name" value="RidA"/>
</dbReference>
<protein>
    <submittedName>
        <fullName evidence="2">RidA family protein</fullName>
    </submittedName>
</protein>
<dbReference type="EMBL" id="CP136051">
    <property type="protein sequence ID" value="WOK06725.1"/>
    <property type="molecule type" value="Genomic_DNA"/>
</dbReference>
<dbReference type="RefSeq" id="WP_317489430.1">
    <property type="nucleotide sequence ID" value="NZ_CP136051.1"/>
</dbReference>
<dbReference type="Pfam" id="PF01042">
    <property type="entry name" value="Ribonuc_L-PSP"/>
    <property type="match status" value="1"/>
</dbReference>
<dbReference type="Gene3D" id="3.30.1330.40">
    <property type="entry name" value="RutC-like"/>
    <property type="match status" value="1"/>
</dbReference>
<accession>A0ABZ0IQU4</accession>
<dbReference type="SUPFAM" id="SSF55298">
    <property type="entry name" value="YjgF-like"/>
    <property type="match status" value="1"/>
</dbReference>
<dbReference type="CDD" id="cd00448">
    <property type="entry name" value="YjgF_YER057c_UK114_family"/>
    <property type="match status" value="1"/>
</dbReference>
<keyword evidence="3" id="KW-1185">Reference proteome</keyword>
<name>A0ABZ0IQU4_9BACT</name>
<organism evidence="2 3">
    <name type="scientific">Imperialibacter roseus</name>
    <dbReference type="NCBI Taxonomy" id="1324217"/>
    <lineage>
        <taxon>Bacteria</taxon>
        <taxon>Pseudomonadati</taxon>
        <taxon>Bacteroidota</taxon>
        <taxon>Cytophagia</taxon>
        <taxon>Cytophagales</taxon>
        <taxon>Flammeovirgaceae</taxon>
        <taxon>Imperialibacter</taxon>
    </lineage>
</organism>
<sequence length="127" mass="13804">MKKIVYTKNAPAPIGPYSQAVRYGNLVLVSGQVAINPATGQFESGDIKSQTKLVMENLKAILLEEGLSFAEVLKCSIFIKDMNDFPVVNEIYGGYFKSEPPARETVEVARLPKDALVEISLIAGIDA</sequence>
<proteinExistence type="inferred from homology"/>
<comment type="similarity">
    <text evidence="1">Belongs to the RutC family.</text>
</comment>
<evidence type="ECO:0000256" key="1">
    <source>
        <dbReference type="ARBA" id="ARBA00010552"/>
    </source>
</evidence>
<evidence type="ECO:0000313" key="3">
    <source>
        <dbReference type="Proteomes" id="UP001302349"/>
    </source>
</evidence>
<dbReference type="InterPro" id="IPR035959">
    <property type="entry name" value="RutC-like_sf"/>
</dbReference>
<dbReference type="InterPro" id="IPR006175">
    <property type="entry name" value="YjgF/YER057c/UK114"/>
</dbReference>
<reference evidence="2 3" key="1">
    <citation type="journal article" date="2023" name="Microbiol. Resour. Announc.">
        <title>Complete Genome Sequence of Imperialibacter roseus strain P4T.</title>
        <authorList>
            <person name="Tizabi D.R."/>
            <person name="Bachvaroff T."/>
            <person name="Hill R.T."/>
        </authorList>
    </citation>
    <scope>NUCLEOTIDE SEQUENCE [LARGE SCALE GENOMIC DNA]</scope>
    <source>
        <strain evidence="2 3">P4T</strain>
    </source>
</reference>
<gene>
    <name evidence="2" type="ORF">RT717_27005</name>
</gene>
<dbReference type="NCBIfam" id="TIGR00004">
    <property type="entry name" value="Rid family detoxifying hydrolase"/>
    <property type="match status" value="1"/>
</dbReference>
<dbReference type="PANTHER" id="PTHR11803">
    <property type="entry name" value="2-IMINOBUTANOATE/2-IMINOPROPANOATE DEAMINASE RIDA"/>
    <property type="match status" value="1"/>
</dbReference>